<feature type="domain" description="Endoribonuclease YicC-like C-terminal" evidence="7">
    <location>
        <begin position="177"/>
        <end position="294"/>
    </location>
</feature>
<feature type="domain" description="Endoribonuclease YicC-like N-terminal" evidence="6">
    <location>
        <begin position="1"/>
        <end position="159"/>
    </location>
</feature>
<evidence type="ECO:0000256" key="2">
    <source>
        <dbReference type="ARBA" id="ARBA00022722"/>
    </source>
</evidence>
<evidence type="ECO:0000256" key="5">
    <source>
        <dbReference type="ARBA" id="ARBA00035648"/>
    </source>
</evidence>
<evidence type="ECO:0000256" key="1">
    <source>
        <dbReference type="ARBA" id="ARBA00001968"/>
    </source>
</evidence>
<comment type="similarity">
    <text evidence="5">Belongs to the YicC/YloC family.</text>
</comment>
<dbReference type="EMBL" id="NGKC01000007">
    <property type="protein sequence ID" value="RSU11807.1"/>
    <property type="molecule type" value="Genomic_DNA"/>
</dbReference>
<evidence type="ECO:0000313" key="8">
    <source>
        <dbReference type="EMBL" id="RSU11807.1"/>
    </source>
</evidence>
<dbReference type="GO" id="GO:0004521">
    <property type="term" value="F:RNA endonuclease activity"/>
    <property type="evidence" value="ECO:0007669"/>
    <property type="project" value="InterPro"/>
</dbReference>
<dbReference type="NCBIfam" id="TIGR00255">
    <property type="entry name" value="YicC/YloC family endoribonuclease"/>
    <property type="match status" value="1"/>
</dbReference>
<dbReference type="PANTHER" id="PTHR30636:SF3">
    <property type="entry name" value="UPF0701 PROTEIN YICC"/>
    <property type="match status" value="1"/>
</dbReference>
<evidence type="ECO:0000256" key="4">
    <source>
        <dbReference type="ARBA" id="ARBA00022801"/>
    </source>
</evidence>
<evidence type="ECO:0000259" key="6">
    <source>
        <dbReference type="Pfam" id="PF03755"/>
    </source>
</evidence>
<keyword evidence="2" id="KW-0540">Nuclease</keyword>
<evidence type="ECO:0000259" key="7">
    <source>
        <dbReference type="Pfam" id="PF08340"/>
    </source>
</evidence>
<dbReference type="GO" id="GO:0016787">
    <property type="term" value="F:hydrolase activity"/>
    <property type="evidence" value="ECO:0007669"/>
    <property type="project" value="UniProtKB-KW"/>
</dbReference>
<dbReference type="InterPro" id="IPR005229">
    <property type="entry name" value="YicC/YloC-like"/>
</dbReference>
<dbReference type="RefSeq" id="WP_126813717.1">
    <property type="nucleotide sequence ID" value="NZ_NGKC01000007.1"/>
</dbReference>
<comment type="caution">
    <text evidence="8">The sequence shown here is derived from an EMBL/GenBank/DDBJ whole genome shotgun (WGS) entry which is preliminary data.</text>
</comment>
<dbReference type="InterPro" id="IPR013551">
    <property type="entry name" value="YicC-like_C"/>
</dbReference>
<dbReference type="AlphaFoldDB" id="A0A430AUS4"/>
<keyword evidence="9" id="KW-1185">Reference proteome</keyword>
<evidence type="ECO:0000256" key="3">
    <source>
        <dbReference type="ARBA" id="ARBA00022759"/>
    </source>
</evidence>
<reference evidence="8 9" key="1">
    <citation type="submission" date="2017-05" db="EMBL/GenBank/DDBJ databases">
        <title>Vagococcus spp. assemblies.</title>
        <authorList>
            <person name="Gulvik C.A."/>
        </authorList>
    </citation>
    <scope>NUCLEOTIDE SEQUENCE [LARGE SCALE GENOMIC DNA]</scope>
    <source>
        <strain evidence="8 9">LMG 24798</strain>
    </source>
</reference>
<accession>A0A430AUS4</accession>
<dbReference type="Pfam" id="PF08340">
    <property type="entry name" value="YicC-like_C"/>
    <property type="match status" value="1"/>
</dbReference>
<keyword evidence="3" id="KW-0255">Endonuclease</keyword>
<dbReference type="OrthoDB" id="9771229at2"/>
<gene>
    <name evidence="8" type="ORF">CBF27_07565</name>
</gene>
<keyword evidence="4" id="KW-0378">Hydrolase</keyword>
<sequence>MKSMTGFGKSVKVTDAYQVEVDMKAVNHRFLDVQLRMPRECNELELPLKKMIKKTVNRGRIDCFITIQKDLDSFKDIKIHWRLLDKVVDELTRAQEERYGDTPVSVADFLSGVVQQETFFEVVDKQIATDDFFQTVLTACGEALAKLDDSRQAEGEEIRKFIVDYAEQLRVYTDEVRAHHAEFEAEYGEKLRQKVTDLLGGELDEVRLLTEVTLMLEKGDIHEELDRLAIHLASLAKMTGSDKPIGKEMDFLIQEINREINTIGSKTTLIAIKERVVKMKTTLEKIREQIQNVE</sequence>
<dbReference type="InterPro" id="IPR013527">
    <property type="entry name" value="YicC-like_N"/>
</dbReference>
<name>A0A430AUS4_9ENTE</name>
<organism evidence="8 9">
    <name type="scientific">Vagococcus acidifermentans</name>
    <dbReference type="NCBI Taxonomy" id="564710"/>
    <lineage>
        <taxon>Bacteria</taxon>
        <taxon>Bacillati</taxon>
        <taxon>Bacillota</taxon>
        <taxon>Bacilli</taxon>
        <taxon>Lactobacillales</taxon>
        <taxon>Enterococcaceae</taxon>
        <taxon>Vagococcus</taxon>
    </lineage>
</organism>
<dbReference type="Pfam" id="PF03755">
    <property type="entry name" value="YicC-like_N"/>
    <property type="match status" value="1"/>
</dbReference>
<proteinExistence type="inferred from homology"/>
<protein>
    <submittedName>
        <fullName evidence="8">YicC family protein</fullName>
    </submittedName>
</protein>
<evidence type="ECO:0000313" key="9">
    <source>
        <dbReference type="Proteomes" id="UP000286773"/>
    </source>
</evidence>
<comment type="cofactor">
    <cofactor evidence="1">
        <name>a divalent metal cation</name>
        <dbReference type="ChEBI" id="CHEBI:60240"/>
    </cofactor>
</comment>
<dbReference type="Proteomes" id="UP000286773">
    <property type="component" value="Unassembled WGS sequence"/>
</dbReference>
<dbReference type="PANTHER" id="PTHR30636">
    <property type="entry name" value="UPF0701 PROTEIN YICC"/>
    <property type="match status" value="1"/>
</dbReference>